<feature type="region of interest" description="Disordered" evidence="1">
    <location>
        <begin position="112"/>
        <end position="136"/>
    </location>
</feature>
<accession>A0ABD3WK16</accession>
<sequence>MTFGKNQNIVNRNEFHTFNGSYNVLDLTCNQEDITNIAHCNEPFAAIDSDLSQDHSCLYPAIKDLEIQVDQYKDNDYPNIANWTTSSYMESMDTSMTHTKVTVKQEPMWDDYEKETDCTEDSENDSEDIDMRSSTRSQLRIRPIKRRKRVLVPLRIHLLKNQMMRKAWKENTTCCLKYCWIDWPTVTVGQI</sequence>
<reference evidence="2 3" key="1">
    <citation type="submission" date="2024-11" db="EMBL/GenBank/DDBJ databases">
        <title>Chromosome-level genome assembly of the freshwater bivalve Anodonta woodiana.</title>
        <authorList>
            <person name="Chen X."/>
        </authorList>
    </citation>
    <scope>NUCLEOTIDE SEQUENCE [LARGE SCALE GENOMIC DNA]</scope>
    <source>
        <strain evidence="2">MN2024</strain>
        <tissue evidence="2">Gills</tissue>
    </source>
</reference>
<dbReference type="EMBL" id="JBJQND010000006">
    <property type="protein sequence ID" value="KAL3874324.1"/>
    <property type="molecule type" value="Genomic_DNA"/>
</dbReference>
<evidence type="ECO:0000313" key="2">
    <source>
        <dbReference type="EMBL" id="KAL3874324.1"/>
    </source>
</evidence>
<gene>
    <name evidence="2" type="ORF">ACJMK2_037354</name>
</gene>
<keyword evidence="3" id="KW-1185">Reference proteome</keyword>
<evidence type="ECO:0000313" key="3">
    <source>
        <dbReference type="Proteomes" id="UP001634394"/>
    </source>
</evidence>
<name>A0ABD3WK16_SINWO</name>
<organism evidence="2 3">
    <name type="scientific">Sinanodonta woodiana</name>
    <name type="common">Chinese pond mussel</name>
    <name type="synonym">Anodonta woodiana</name>
    <dbReference type="NCBI Taxonomy" id="1069815"/>
    <lineage>
        <taxon>Eukaryota</taxon>
        <taxon>Metazoa</taxon>
        <taxon>Spiralia</taxon>
        <taxon>Lophotrochozoa</taxon>
        <taxon>Mollusca</taxon>
        <taxon>Bivalvia</taxon>
        <taxon>Autobranchia</taxon>
        <taxon>Heteroconchia</taxon>
        <taxon>Palaeoheterodonta</taxon>
        <taxon>Unionida</taxon>
        <taxon>Unionoidea</taxon>
        <taxon>Unionidae</taxon>
        <taxon>Unioninae</taxon>
        <taxon>Sinanodonta</taxon>
    </lineage>
</organism>
<feature type="compositionally biased region" description="Acidic residues" evidence="1">
    <location>
        <begin position="112"/>
        <end position="128"/>
    </location>
</feature>
<evidence type="ECO:0000256" key="1">
    <source>
        <dbReference type="SAM" id="MobiDB-lite"/>
    </source>
</evidence>
<comment type="caution">
    <text evidence="2">The sequence shown here is derived from an EMBL/GenBank/DDBJ whole genome shotgun (WGS) entry which is preliminary data.</text>
</comment>
<dbReference type="AlphaFoldDB" id="A0ABD3WK16"/>
<protein>
    <submittedName>
        <fullName evidence="2">Uncharacterized protein</fullName>
    </submittedName>
</protein>
<dbReference type="Proteomes" id="UP001634394">
    <property type="component" value="Unassembled WGS sequence"/>
</dbReference>
<proteinExistence type="predicted"/>